<dbReference type="SUPFAM" id="SSF47781">
    <property type="entry name" value="RuvA domain 2-like"/>
    <property type="match status" value="1"/>
</dbReference>
<dbReference type="InterPro" id="IPR003583">
    <property type="entry name" value="Hlx-hairpin-Hlx_DNA-bd_motif"/>
</dbReference>
<dbReference type="InterPro" id="IPR004509">
    <property type="entry name" value="Competence_ComEA_HhH"/>
</dbReference>
<evidence type="ECO:0000313" key="5">
    <source>
        <dbReference type="EMBL" id="RHJ63822.1"/>
    </source>
</evidence>
<feature type="compositionally biased region" description="Basic and acidic residues" evidence="1">
    <location>
        <begin position="38"/>
        <end position="63"/>
    </location>
</feature>
<dbReference type="EMBL" id="QRMI01000003">
    <property type="protein sequence ID" value="RHJ63822.1"/>
    <property type="molecule type" value="Genomic_DNA"/>
</dbReference>
<protein>
    <submittedName>
        <fullName evidence="3">ComEA family DNA-binding protein</fullName>
    </submittedName>
</protein>
<feature type="region of interest" description="Disordered" evidence="1">
    <location>
        <begin position="35"/>
        <end position="73"/>
    </location>
</feature>
<evidence type="ECO:0000256" key="1">
    <source>
        <dbReference type="SAM" id="MobiDB-lite"/>
    </source>
</evidence>
<dbReference type="GO" id="GO:0006281">
    <property type="term" value="P:DNA repair"/>
    <property type="evidence" value="ECO:0007669"/>
    <property type="project" value="InterPro"/>
</dbReference>
<dbReference type="InterPro" id="IPR051675">
    <property type="entry name" value="Endo/Exo/Phosphatase_dom_1"/>
</dbReference>
<evidence type="ECO:0000313" key="7">
    <source>
        <dbReference type="Proteomes" id="UP000284902"/>
    </source>
</evidence>
<dbReference type="GO" id="GO:0003677">
    <property type="term" value="F:DNA binding"/>
    <property type="evidence" value="ECO:0007669"/>
    <property type="project" value="UniProtKB-KW"/>
</dbReference>
<dbReference type="GO" id="GO:0015627">
    <property type="term" value="C:type II protein secretion system complex"/>
    <property type="evidence" value="ECO:0007669"/>
    <property type="project" value="TreeGrafter"/>
</dbReference>
<feature type="domain" description="Helix-hairpin-helix DNA-binding motif class 1" evidence="2">
    <location>
        <begin position="203"/>
        <end position="222"/>
    </location>
</feature>
<dbReference type="RefSeq" id="WP_005610259.1">
    <property type="nucleotide sequence ID" value="NZ_CABKOA010000028.1"/>
</dbReference>
<dbReference type="Pfam" id="PF12836">
    <property type="entry name" value="HHH_3"/>
    <property type="match status" value="1"/>
</dbReference>
<dbReference type="PROSITE" id="PS51257">
    <property type="entry name" value="PROKAR_LIPOPROTEIN"/>
    <property type="match status" value="1"/>
</dbReference>
<name>A0A3E4LU44_9FIRM</name>
<dbReference type="Pfam" id="PF10531">
    <property type="entry name" value="SLBB"/>
    <property type="match status" value="1"/>
</dbReference>
<dbReference type="GeneID" id="77333649"/>
<dbReference type="InterPro" id="IPR010994">
    <property type="entry name" value="RuvA_2-like"/>
</dbReference>
<dbReference type="PANTHER" id="PTHR21180:SF32">
    <property type="entry name" value="ENDONUCLEASE_EXONUCLEASE_PHOSPHATASE FAMILY DOMAIN-CONTAINING PROTEIN 1"/>
    <property type="match status" value="1"/>
</dbReference>
<dbReference type="SMART" id="SM00278">
    <property type="entry name" value="HhH1"/>
    <property type="match status" value="2"/>
</dbReference>
<evidence type="ECO:0000259" key="2">
    <source>
        <dbReference type="SMART" id="SM00278"/>
    </source>
</evidence>
<dbReference type="NCBIfam" id="TIGR00426">
    <property type="entry name" value="competence protein ComEA helix-hairpin-helix repeat region"/>
    <property type="match status" value="1"/>
</dbReference>
<proteinExistence type="predicted"/>
<dbReference type="GO" id="GO:0015628">
    <property type="term" value="P:protein secretion by the type II secretion system"/>
    <property type="evidence" value="ECO:0007669"/>
    <property type="project" value="TreeGrafter"/>
</dbReference>
<dbReference type="PANTHER" id="PTHR21180">
    <property type="entry name" value="ENDONUCLEASE/EXONUCLEASE/PHOSPHATASE FAMILY DOMAIN-CONTAINING PROTEIN 1"/>
    <property type="match status" value="1"/>
</dbReference>
<organism evidence="3 6">
    <name type="scientific">[Ruminococcus] lactaris</name>
    <dbReference type="NCBI Taxonomy" id="46228"/>
    <lineage>
        <taxon>Bacteria</taxon>
        <taxon>Bacillati</taxon>
        <taxon>Bacillota</taxon>
        <taxon>Clostridia</taxon>
        <taxon>Lachnospirales</taxon>
        <taxon>Lachnospiraceae</taxon>
        <taxon>Mediterraneibacter</taxon>
    </lineage>
</organism>
<evidence type="ECO:0000313" key="6">
    <source>
        <dbReference type="Proteomes" id="UP000260793"/>
    </source>
</evidence>
<comment type="caution">
    <text evidence="3">The sequence shown here is derived from an EMBL/GenBank/DDBJ whole genome shotgun (WGS) entry which is preliminary data.</text>
</comment>
<dbReference type="Gene3D" id="3.10.560.10">
    <property type="entry name" value="Outer membrane lipoprotein wza domain like"/>
    <property type="match status" value="1"/>
</dbReference>
<evidence type="ECO:0000313" key="8">
    <source>
        <dbReference type="Proteomes" id="UP000285832"/>
    </source>
</evidence>
<dbReference type="AlphaFoldDB" id="A0A3E4LU44"/>
<evidence type="ECO:0000313" key="3">
    <source>
        <dbReference type="EMBL" id="RGK40947.1"/>
    </source>
</evidence>
<dbReference type="EMBL" id="QRHG01000025">
    <property type="protein sequence ID" value="RHF59130.1"/>
    <property type="molecule type" value="Genomic_DNA"/>
</dbReference>
<feature type="domain" description="Helix-hairpin-helix DNA-binding motif class 1" evidence="2">
    <location>
        <begin position="173"/>
        <end position="192"/>
    </location>
</feature>
<sequence length="225" mass="24734">MKNGWKRWIRGWSLIVILLSVLSVSGCSVSEEDGLQEVTEKVSQEPEVSQKDSGKSEDQEKPGQTEGDTDTGSKKSAEKKIWVYVCGAVNAPGVYELKEDARLYEAIELAGGVNQEAAPEVLNQARVLADGERIYVPKQDEAESYSLQDQGLESNAGTADTRGKININTAGKEELMTLPGIGEAKAEKILRYREEHGAFRSIEDVMQIEGIKEGVFNKIKEDITI</sequence>
<evidence type="ECO:0000313" key="4">
    <source>
        <dbReference type="EMBL" id="RHF59130.1"/>
    </source>
</evidence>
<keyword evidence="3" id="KW-0238">DNA-binding</keyword>
<dbReference type="Proteomes" id="UP000285832">
    <property type="component" value="Unassembled WGS sequence"/>
</dbReference>
<reference evidence="6 7" key="1">
    <citation type="submission" date="2018-08" db="EMBL/GenBank/DDBJ databases">
        <title>A genome reference for cultivated species of the human gut microbiota.</title>
        <authorList>
            <person name="Zou Y."/>
            <person name="Xue W."/>
            <person name="Luo G."/>
        </authorList>
    </citation>
    <scope>NUCLEOTIDE SEQUENCE [LARGE SCALE GENOMIC DNA]</scope>
    <source>
        <strain evidence="5 8">AM09-9</strain>
        <strain evidence="4 7">AM25-1LB</strain>
        <strain evidence="3 6">TF11-7</strain>
    </source>
</reference>
<gene>
    <name evidence="5" type="ORF">DW116_01875</name>
    <name evidence="4" type="ORF">DW672_09665</name>
    <name evidence="3" type="ORF">DXD17_05985</name>
</gene>
<accession>A0A3E4LU44</accession>
<dbReference type="EMBL" id="QSQN01000012">
    <property type="protein sequence ID" value="RGK40947.1"/>
    <property type="molecule type" value="Genomic_DNA"/>
</dbReference>
<dbReference type="InterPro" id="IPR019554">
    <property type="entry name" value="Soluble_ligand-bd"/>
</dbReference>
<dbReference type="Gene3D" id="1.10.150.280">
    <property type="entry name" value="AF1531-like domain"/>
    <property type="match status" value="1"/>
</dbReference>
<dbReference type="Proteomes" id="UP000284902">
    <property type="component" value="Unassembled WGS sequence"/>
</dbReference>
<dbReference type="Proteomes" id="UP000260793">
    <property type="component" value="Unassembled WGS sequence"/>
</dbReference>